<gene>
    <name evidence="2" type="ORF">JIN85_17385</name>
</gene>
<keyword evidence="3" id="KW-1185">Reference proteome</keyword>
<evidence type="ECO:0000313" key="3">
    <source>
        <dbReference type="Proteomes" id="UP000603141"/>
    </source>
</evidence>
<accession>A0A934VSE0</accession>
<evidence type="ECO:0000313" key="2">
    <source>
        <dbReference type="EMBL" id="MBK1884196.1"/>
    </source>
</evidence>
<sequence>MKPGSKVYLGINKRLFAGVMTIAIAAAALVFTRVTQPSKHATPDKEVVIQKTARPRNPHESSQTFTVVKAKGKKNDSKLTPELAKSRLAKFSSKEPNLLKRSEFASHLIQELCQNGFSEEAFQLLDPNHGTMRSNQIEALFTFADLPNDQLIRRIDEISVYKEDKVGALRGYIGRLKLNNLVESVSDPQFQAALSRGPSLSPAILSDNLAVALRSMFAASKVAGAATDPQLLKASKELVNQGYLQPSDFVKVASEGPPGNEFERWEEIQEVIPPGTLISGSTASSLNPGQSLVSRMVMSDGPRALSNLLSVGDYKAVDHAIMQWTYSDPSGATNWYQGNSGQLTPTQNNVVSSAFASTALKSYEFEVARAWAERVQDPKSKEDLLMKISEKEAKELAARAERGKKIMQEKANQ</sequence>
<proteinExistence type="predicted"/>
<feature type="region of interest" description="Disordered" evidence="1">
    <location>
        <begin position="52"/>
        <end position="71"/>
    </location>
</feature>
<name>A0A934VSE0_9BACT</name>
<organism evidence="2 3">
    <name type="scientific">Luteolibacter pohnpeiensis</name>
    <dbReference type="NCBI Taxonomy" id="454153"/>
    <lineage>
        <taxon>Bacteria</taxon>
        <taxon>Pseudomonadati</taxon>
        <taxon>Verrucomicrobiota</taxon>
        <taxon>Verrucomicrobiia</taxon>
        <taxon>Verrucomicrobiales</taxon>
        <taxon>Verrucomicrobiaceae</taxon>
        <taxon>Luteolibacter</taxon>
    </lineage>
</organism>
<dbReference type="AlphaFoldDB" id="A0A934VSE0"/>
<reference evidence="2" key="1">
    <citation type="submission" date="2021-01" db="EMBL/GenBank/DDBJ databases">
        <title>Modified the classification status of verrucomicrobia.</title>
        <authorList>
            <person name="Feng X."/>
        </authorList>
    </citation>
    <scope>NUCLEOTIDE SEQUENCE</scope>
    <source>
        <strain evidence="2">KCTC 22041</strain>
    </source>
</reference>
<protein>
    <submittedName>
        <fullName evidence="2">Uncharacterized protein</fullName>
    </submittedName>
</protein>
<dbReference type="EMBL" id="JAENIJ010000038">
    <property type="protein sequence ID" value="MBK1884196.1"/>
    <property type="molecule type" value="Genomic_DNA"/>
</dbReference>
<dbReference type="Proteomes" id="UP000603141">
    <property type="component" value="Unassembled WGS sequence"/>
</dbReference>
<evidence type="ECO:0000256" key="1">
    <source>
        <dbReference type="SAM" id="MobiDB-lite"/>
    </source>
</evidence>
<comment type="caution">
    <text evidence="2">The sequence shown here is derived from an EMBL/GenBank/DDBJ whole genome shotgun (WGS) entry which is preliminary data.</text>
</comment>
<dbReference type="RefSeq" id="WP_200273164.1">
    <property type="nucleotide sequence ID" value="NZ_JAENIJ010000038.1"/>
</dbReference>